<evidence type="ECO:0000313" key="3">
    <source>
        <dbReference type="Proteomes" id="UP000177950"/>
    </source>
</evidence>
<feature type="chain" id="PRO_5009527028" evidence="1">
    <location>
        <begin position="19"/>
        <end position="130"/>
    </location>
</feature>
<organism evidence="2 3">
    <name type="scientific">Candidatus Muproteobacteria bacterium RBG_19FT_COMBO_61_10</name>
    <dbReference type="NCBI Taxonomy" id="1817761"/>
    <lineage>
        <taxon>Bacteria</taxon>
        <taxon>Pseudomonadati</taxon>
        <taxon>Pseudomonadota</taxon>
        <taxon>Candidatus Muproteobacteria</taxon>
    </lineage>
</organism>
<keyword evidence="1" id="KW-0732">Signal</keyword>
<dbReference type="Proteomes" id="UP000177950">
    <property type="component" value="Unassembled WGS sequence"/>
</dbReference>
<sequence>MKKYLLALLAALALPSLAIGQGDYVPGYVLIAGDSSYMFGTFNSRYNQTPTTFTTYIGSGGYANGLLYFYGQDAEGRSFYCYIPTSSSIYKAAVDIKNSLGDGSLLSVQRTLPSSECTAVYSAKASHYLR</sequence>
<dbReference type="AlphaFoldDB" id="A0A1F6UKV7"/>
<protein>
    <submittedName>
        <fullName evidence="2">Uncharacterized protein</fullName>
    </submittedName>
</protein>
<feature type="signal peptide" evidence="1">
    <location>
        <begin position="1"/>
        <end position="18"/>
    </location>
</feature>
<evidence type="ECO:0000313" key="2">
    <source>
        <dbReference type="EMBL" id="OGI58019.1"/>
    </source>
</evidence>
<name>A0A1F6UKV7_9PROT</name>
<gene>
    <name evidence="2" type="ORF">A2V58_04990</name>
</gene>
<accession>A0A1F6UKV7</accession>
<reference evidence="2 3" key="1">
    <citation type="journal article" date="2016" name="Nat. Commun.">
        <title>Thousands of microbial genomes shed light on interconnected biogeochemical processes in an aquifer system.</title>
        <authorList>
            <person name="Anantharaman K."/>
            <person name="Brown C.T."/>
            <person name="Hug L.A."/>
            <person name="Sharon I."/>
            <person name="Castelle C.J."/>
            <person name="Probst A.J."/>
            <person name="Thomas B.C."/>
            <person name="Singh A."/>
            <person name="Wilkins M.J."/>
            <person name="Karaoz U."/>
            <person name="Brodie E.L."/>
            <person name="Williams K.H."/>
            <person name="Hubbard S.S."/>
            <person name="Banfield J.F."/>
        </authorList>
    </citation>
    <scope>NUCLEOTIDE SEQUENCE [LARGE SCALE GENOMIC DNA]</scope>
</reference>
<proteinExistence type="predicted"/>
<comment type="caution">
    <text evidence="2">The sequence shown here is derived from an EMBL/GenBank/DDBJ whole genome shotgun (WGS) entry which is preliminary data.</text>
</comment>
<evidence type="ECO:0000256" key="1">
    <source>
        <dbReference type="SAM" id="SignalP"/>
    </source>
</evidence>
<dbReference type="EMBL" id="MFSV01000094">
    <property type="protein sequence ID" value="OGI58019.1"/>
    <property type="molecule type" value="Genomic_DNA"/>
</dbReference>